<evidence type="ECO:0000313" key="4">
    <source>
        <dbReference type="Proteomes" id="UP000199109"/>
    </source>
</evidence>
<name>A0A1G7HH28_9FLAO</name>
<reference evidence="3 4" key="1">
    <citation type="submission" date="2016-10" db="EMBL/GenBank/DDBJ databases">
        <authorList>
            <person name="de Groot N.N."/>
        </authorList>
    </citation>
    <scope>NUCLEOTIDE SEQUENCE [LARGE SCALE GENOMIC DNA]</scope>
    <source>
        <strain evidence="3 4">DSM 23421</strain>
    </source>
</reference>
<evidence type="ECO:0000256" key="1">
    <source>
        <dbReference type="SAM" id="Phobius"/>
    </source>
</evidence>
<keyword evidence="4" id="KW-1185">Reference proteome</keyword>
<accession>A0A1G7HH28</accession>
<dbReference type="InterPro" id="IPR011990">
    <property type="entry name" value="TPR-like_helical_dom_sf"/>
</dbReference>
<dbReference type="Gene3D" id="1.25.40.10">
    <property type="entry name" value="Tetratricopeptide repeat domain"/>
    <property type="match status" value="2"/>
</dbReference>
<dbReference type="GO" id="GO:0043565">
    <property type="term" value="F:sequence-specific DNA binding"/>
    <property type="evidence" value="ECO:0007669"/>
    <property type="project" value="InterPro"/>
</dbReference>
<dbReference type="SUPFAM" id="SSF48452">
    <property type="entry name" value="TPR-like"/>
    <property type="match status" value="1"/>
</dbReference>
<dbReference type="SMART" id="SM00342">
    <property type="entry name" value="HTH_ARAC"/>
    <property type="match status" value="1"/>
</dbReference>
<feature type="domain" description="HTH araC/xylS-type" evidence="2">
    <location>
        <begin position="431"/>
        <end position="535"/>
    </location>
</feature>
<protein>
    <recommendedName>
        <fullName evidence="2">HTH araC/xylS-type domain-containing protein</fullName>
    </recommendedName>
</protein>
<dbReference type="Gene3D" id="1.10.10.60">
    <property type="entry name" value="Homeodomain-like"/>
    <property type="match status" value="1"/>
</dbReference>
<dbReference type="RefSeq" id="WP_091872920.1">
    <property type="nucleotide sequence ID" value="NZ_FNAO01000009.1"/>
</dbReference>
<dbReference type="OrthoDB" id="5295174at2"/>
<sequence length="544" mass="63095">MLKIPVLTFLICSSWQIWGQNDTLKDEPLPRIMDFIYRQRDSSDAIALSDYLTERARMEKDSSAVSWGHYGNYLYRSHPNNLPYLDSLEYSTKGLNNTEEIFGLTTNGDHYFYDNNDFTRALAFYLKARRLSIETNNGYYIRATTSALAAIKFMAGDFSESLALYHRYAQLGPEDSLGLYFNLANCHYGLENIDSLSYYSTIGIHEALLEKDTFHYASLLRLNGVSQYMKGNLKRALDSLQKSRALSADTIDLGSSYYYTALAHEAMGNADSTLYYFKEISSLDQEPQIYFPEIKNVYYRLYENAKRKDQNGEQLAYIEKFMVADSILGSKSKGLISRVDTDYDLPLLMERRNRLRTDRATKRNLTYTIIGLSVLFIASVIFFLRRSFQQKRRLREAIGNPGNYLRTIHGPKPVVDQNRNTLSTELKDQFDRFFQKFEANDHFLEPTMSLQKLSSAAHTNNAYLSNYLNTYKKGYSNYINGLRARYAFGDMADNPEISIYTLEHIAKLYGFTSLRAFNRAFEKFLKIKPRDYLARIKRRKQSNY</sequence>
<feature type="transmembrane region" description="Helical" evidence="1">
    <location>
        <begin position="365"/>
        <end position="384"/>
    </location>
</feature>
<dbReference type="STRING" id="641691.SAMN05421636_109172"/>
<evidence type="ECO:0000259" key="2">
    <source>
        <dbReference type="PROSITE" id="PS01124"/>
    </source>
</evidence>
<keyword evidence="1" id="KW-0812">Transmembrane</keyword>
<dbReference type="GO" id="GO:0003700">
    <property type="term" value="F:DNA-binding transcription factor activity"/>
    <property type="evidence" value="ECO:0007669"/>
    <property type="project" value="InterPro"/>
</dbReference>
<keyword evidence="1" id="KW-0472">Membrane</keyword>
<proteinExistence type="predicted"/>
<dbReference type="Proteomes" id="UP000199109">
    <property type="component" value="Unassembled WGS sequence"/>
</dbReference>
<dbReference type="EMBL" id="FNAO01000009">
    <property type="protein sequence ID" value="SDE99797.1"/>
    <property type="molecule type" value="Genomic_DNA"/>
</dbReference>
<dbReference type="AlphaFoldDB" id="A0A1G7HH28"/>
<dbReference type="PROSITE" id="PS01124">
    <property type="entry name" value="HTH_ARAC_FAMILY_2"/>
    <property type="match status" value="1"/>
</dbReference>
<keyword evidence="1" id="KW-1133">Transmembrane helix</keyword>
<gene>
    <name evidence="3" type="ORF">SAMN05421636_109172</name>
</gene>
<dbReference type="InterPro" id="IPR018060">
    <property type="entry name" value="HTH_AraC"/>
</dbReference>
<evidence type="ECO:0000313" key="3">
    <source>
        <dbReference type="EMBL" id="SDE99797.1"/>
    </source>
</evidence>
<organism evidence="3 4">
    <name type="scientific">Pricia antarctica</name>
    <dbReference type="NCBI Taxonomy" id="641691"/>
    <lineage>
        <taxon>Bacteria</taxon>
        <taxon>Pseudomonadati</taxon>
        <taxon>Bacteroidota</taxon>
        <taxon>Flavobacteriia</taxon>
        <taxon>Flavobacteriales</taxon>
        <taxon>Flavobacteriaceae</taxon>
        <taxon>Pricia</taxon>
    </lineage>
</organism>